<evidence type="ECO:0000256" key="8">
    <source>
        <dbReference type="ARBA" id="ARBA00022763"/>
    </source>
</evidence>
<dbReference type="NCBIfam" id="NF004397">
    <property type="entry name" value="PRK05755.1"/>
    <property type="match status" value="1"/>
</dbReference>
<dbReference type="Pfam" id="PF01612">
    <property type="entry name" value="DNA_pol_A_exo1"/>
    <property type="match status" value="1"/>
</dbReference>
<dbReference type="InterPro" id="IPR002298">
    <property type="entry name" value="DNA_polymerase_A"/>
</dbReference>
<evidence type="ECO:0000313" key="20">
    <source>
        <dbReference type="EMBL" id="KIX85465.1"/>
    </source>
</evidence>
<dbReference type="NCBIfam" id="TIGR00593">
    <property type="entry name" value="pola"/>
    <property type="match status" value="1"/>
</dbReference>
<gene>
    <name evidence="16" type="primary">polA</name>
    <name evidence="20" type="ORF">J120_00610</name>
</gene>
<dbReference type="InterPro" id="IPR018320">
    <property type="entry name" value="DNA_polymerase_1"/>
</dbReference>
<keyword evidence="21" id="KW-1185">Reference proteome</keyword>
<evidence type="ECO:0000256" key="5">
    <source>
        <dbReference type="ARBA" id="ARBA00022695"/>
    </source>
</evidence>
<evidence type="ECO:0000256" key="7">
    <source>
        <dbReference type="ARBA" id="ARBA00022722"/>
    </source>
</evidence>
<comment type="similarity">
    <text evidence="1 16">Belongs to the DNA polymerase type-A family.</text>
</comment>
<evidence type="ECO:0000259" key="18">
    <source>
        <dbReference type="SMART" id="SM00475"/>
    </source>
</evidence>
<dbReference type="SUPFAM" id="SSF47807">
    <property type="entry name" value="5' to 3' exonuclease, C-terminal subdomain"/>
    <property type="match status" value="1"/>
</dbReference>
<dbReference type="InterPro" id="IPR002562">
    <property type="entry name" value="3'-5'_exonuclease_dom"/>
</dbReference>
<dbReference type="Gene3D" id="1.10.150.20">
    <property type="entry name" value="5' to 3' exonuclease, C-terminal subdomain"/>
    <property type="match status" value="2"/>
</dbReference>
<dbReference type="CDD" id="cd09898">
    <property type="entry name" value="H3TH_53EXO"/>
    <property type="match status" value="1"/>
</dbReference>
<dbReference type="Gene3D" id="1.20.1060.10">
    <property type="entry name" value="Taq DNA Polymerase, Chain T, domain 4"/>
    <property type="match status" value="1"/>
</dbReference>
<dbReference type="Gene3D" id="3.30.70.370">
    <property type="match status" value="1"/>
</dbReference>
<keyword evidence="7" id="KW-0540">Nuclease</keyword>
<keyword evidence="4 16" id="KW-0808">Transferase</keyword>
<dbReference type="InterPro" id="IPR036397">
    <property type="entry name" value="RNaseH_sf"/>
</dbReference>
<dbReference type="EMBL" id="ARQD01000001">
    <property type="protein sequence ID" value="KIX85465.1"/>
    <property type="molecule type" value="Genomic_DNA"/>
</dbReference>
<dbReference type="Pfam" id="PF01367">
    <property type="entry name" value="5_3_exonuc"/>
    <property type="match status" value="1"/>
</dbReference>
<dbReference type="PANTHER" id="PTHR10133">
    <property type="entry name" value="DNA POLYMERASE I"/>
    <property type="match status" value="1"/>
</dbReference>
<dbReference type="InterPro" id="IPR029060">
    <property type="entry name" value="PIN-like_dom_sf"/>
</dbReference>
<dbReference type="SMART" id="SM00474">
    <property type="entry name" value="35EXOc"/>
    <property type="match status" value="1"/>
</dbReference>
<comment type="caution">
    <text evidence="20">The sequence shown here is derived from an EMBL/GenBank/DDBJ whole genome shotgun (WGS) entry which is preliminary data.</text>
</comment>
<dbReference type="eggNOG" id="COG0749">
    <property type="taxonomic scope" value="Bacteria"/>
</dbReference>
<evidence type="ECO:0000256" key="11">
    <source>
        <dbReference type="ARBA" id="ARBA00022932"/>
    </source>
</evidence>
<evidence type="ECO:0000256" key="9">
    <source>
        <dbReference type="ARBA" id="ARBA00022801"/>
    </source>
</evidence>
<evidence type="ECO:0000256" key="1">
    <source>
        <dbReference type="ARBA" id="ARBA00007705"/>
    </source>
</evidence>
<dbReference type="FunFam" id="1.20.1060.10:FF:000001">
    <property type="entry name" value="DNA polymerase I"/>
    <property type="match status" value="1"/>
</dbReference>
<dbReference type="PRINTS" id="PR00868">
    <property type="entry name" value="DNAPOLI"/>
</dbReference>
<dbReference type="Proteomes" id="UP000032214">
    <property type="component" value="Unassembled WGS sequence"/>
</dbReference>
<dbReference type="STRING" id="1306947.J120_00610"/>
<dbReference type="GO" id="GO:0006261">
    <property type="term" value="P:DNA-templated DNA replication"/>
    <property type="evidence" value="ECO:0007669"/>
    <property type="project" value="UniProtKB-UniRule"/>
</dbReference>
<reference evidence="20 21" key="1">
    <citation type="journal article" date="2013" name="Proc. Natl. Acad. Sci. U.S.A.">
        <title>Candidate phylum TM6 genome recovered from a hospital sink biofilm provides genomic insights into this uncultivated phylum.</title>
        <authorList>
            <person name="McLean J.S."/>
            <person name="Lombardo M.J."/>
            <person name="Badger J.H."/>
            <person name="Edlund A."/>
            <person name="Novotny M."/>
            <person name="Yee-Greenbaum J."/>
            <person name="Vyahhi N."/>
            <person name="Hall A.P."/>
            <person name="Yang Y."/>
            <person name="Dupont C.L."/>
            <person name="Ziegler M.G."/>
            <person name="Chitsaz H."/>
            <person name="Allen A.E."/>
            <person name="Yooseph S."/>
            <person name="Tesler G."/>
            <person name="Pevzner P.A."/>
            <person name="Friedman R.M."/>
            <person name="Nealson K.H."/>
            <person name="Venter J.C."/>
            <person name="Lasken R.S."/>
        </authorList>
    </citation>
    <scope>NUCLEOTIDE SEQUENCE [LARGE SCALE GENOMIC DNA]</scope>
    <source>
        <strain evidence="20 21">TM6SC1</strain>
    </source>
</reference>
<keyword evidence="13 16" id="KW-0234">DNA repair</keyword>
<dbReference type="GO" id="GO:0003677">
    <property type="term" value="F:DNA binding"/>
    <property type="evidence" value="ECO:0007669"/>
    <property type="project" value="UniProtKB-UniRule"/>
</dbReference>
<dbReference type="Gene3D" id="3.40.50.1010">
    <property type="entry name" value="5'-nuclease"/>
    <property type="match status" value="1"/>
</dbReference>
<dbReference type="CDD" id="cd08637">
    <property type="entry name" value="DNA_pol_A_pol_I_C"/>
    <property type="match status" value="1"/>
</dbReference>
<sequence length="905" mass="102402">MKLDTKNTLFIIDGSSFLYRAYYGIHPLHTIAGEPIHAVYSFCRMIKKLIDTFSPEYLALVWDSPGKTVRHDMYKPYKEKRQSPPSDLFVQKDRIREFASLIELFQYDRPGVEADDLMFSLAREWKEKGGVSVLITSDKDLSQALDEQTVIFEPFKEQFIDVRAREEKLGIPISKMPFYFALTGDSSDNIPGVAGVGAKTAVELVNQFDSLDDMYARIDQIPRERLRTLLTIGKDNAYISEKLFLLSYYNTGVTSQSLIFSPYSWAKARPLFEQLNFKSLLQDMTEHPDRQDKIIAQEQPLLSYDFTLITTLEQLRQVTQELFMAQACAFDTETDGLSPVNCELVGISLCTKKGSAYYIPCGHTTGETQLSKSVVLDALRPFLENPLYAKYAHHAKFDMQVLRTHGIMVKGVTFDTQIAASIVTPDWQKTGLKDLSLSMLGERMLTFKEVVTDQGYENFARVPLNNALFYAAADAHQTLQLKYLLERKLQSDQLAVMFDTIEMSVVPVLADMEYTGIYVDIQQLAAQGLQAAQALDILRTQISDMTGLDLHELNLNSPKQMQQLLFEKLKLPPQKMSAKKTGYSTDQSVLESLARLHPVPALILKYREISKLKNTYIDALPEHVNPVSGRIHTSFNQTIVATGRLSSSQPNLQNIPANVGQGLDIRAAFKPAPGYVFLSADYSQIELRIVAYLAQEPALISAFEAGADIHAQTAARLFDVSLEQVTEQQRKVGKRINFSILYGKTAFGLAQELGISPSQAKEYIDKYFKEYPHVRAWMDRIVSSTYEKGYVTTLWGRRRYLPAIYEKNHNLSQEAQRAAINTVPQGTAADLMKKSMARLYNLMTKEGLHARILLQIHDELLLEVPQGELERTKQIVKKTLESVVSWSVPLEVHLRTGYSWSEVTK</sequence>
<evidence type="ECO:0000256" key="10">
    <source>
        <dbReference type="ARBA" id="ARBA00022839"/>
    </source>
</evidence>
<dbReference type="InterPro" id="IPR020045">
    <property type="entry name" value="DNA_polI_H3TH"/>
</dbReference>
<dbReference type="SMART" id="SM00475">
    <property type="entry name" value="53EXOc"/>
    <property type="match status" value="1"/>
</dbReference>
<dbReference type="SUPFAM" id="SSF56672">
    <property type="entry name" value="DNA/RNA polymerases"/>
    <property type="match status" value="1"/>
</dbReference>
<dbReference type="SUPFAM" id="SSF53098">
    <property type="entry name" value="Ribonuclease H-like"/>
    <property type="match status" value="1"/>
</dbReference>
<dbReference type="GO" id="GO:0006302">
    <property type="term" value="P:double-strand break repair"/>
    <property type="evidence" value="ECO:0007669"/>
    <property type="project" value="TreeGrafter"/>
</dbReference>
<dbReference type="Gene3D" id="3.30.420.10">
    <property type="entry name" value="Ribonuclease H-like superfamily/Ribonuclease H"/>
    <property type="match status" value="1"/>
</dbReference>
<dbReference type="SMART" id="SM00279">
    <property type="entry name" value="HhH2"/>
    <property type="match status" value="1"/>
</dbReference>
<dbReference type="Pfam" id="PF00476">
    <property type="entry name" value="DNA_pol_A"/>
    <property type="match status" value="1"/>
</dbReference>
<keyword evidence="6 16" id="KW-0235">DNA replication</keyword>
<dbReference type="InterPro" id="IPR036279">
    <property type="entry name" value="5-3_exonuclease_C_sf"/>
</dbReference>
<comment type="function">
    <text evidence="16">In addition to polymerase activity, this DNA polymerase exhibits 3'-5' and 5'-3' exonuclease activity.</text>
</comment>
<evidence type="ECO:0000259" key="17">
    <source>
        <dbReference type="SMART" id="SM00474"/>
    </source>
</evidence>
<evidence type="ECO:0000256" key="13">
    <source>
        <dbReference type="ARBA" id="ARBA00023204"/>
    </source>
</evidence>
<keyword evidence="9 16" id="KW-0378">Hydrolase</keyword>
<dbReference type="AlphaFoldDB" id="A0A0D2I2N7"/>
<keyword evidence="5 16" id="KW-0548">Nucleotidyltransferase</keyword>
<evidence type="ECO:0000256" key="4">
    <source>
        <dbReference type="ARBA" id="ARBA00022679"/>
    </source>
</evidence>
<dbReference type="SMART" id="SM00482">
    <property type="entry name" value="POLAc"/>
    <property type="match status" value="1"/>
</dbReference>
<dbReference type="InterPro" id="IPR043502">
    <property type="entry name" value="DNA/RNA_pol_sf"/>
</dbReference>
<keyword evidence="10 16" id="KW-0269">Exonuclease</keyword>
<dbReference type="Pfam" id="PF02739">
    <property type="entry name" value="5_3_exonuc_N"/>
    <property type="match status" value="1"/>
</dbReference>
<evidence type="ECO:0000256" key="6">
    <source>
        <dbReference type="ARBA" id="ARBA00022705"/>
    </source>
</evidence>
<feature type="domain" description="DNA-directed DNA polymerase family A palm" evidence="19">
    <location>
        <begin position="662"/>
        <end position="868"/>
    </location>
</feature>
<evidence type="ECO:0000256" key="2">
    <source>
        <dbReference type="ARBA" id="ARBA00012417"/>
    </source>
</evidence>
<evidence type="ECO:0000256" key="16">
    <source>
        <dbReference type="RuleBase" id="RU004460"/>
    </source>
</evidence>
<evidence type="ECO:0000313" key="21">
    <source>
        <dbReference type="Proteomes" id="UP000032214"/>
    </source>
</evidence>
<evidence type="ECO:0000256" key="12">
    <source>
        <dbReference type="ARBA" id="ARBA00023125"/>
    </source>
</evidence>
<dbReference type="GO" id="GO:0003887">
    <property type="term" value="F:DNA-directed DNA polymerase activity"/>
    <property type="evidence" value="ECO:0007669"/>
    <property type="project" value="UniProtKB-UniRule"/>
</dbReference>
<dbReference type="CDD" id="cd09859">
    <property type="entry name" value="PIN_53EXO"/>
    <property type="match status" value="1"/>
</dbReference>
<dbReference type="SUPFAM" id="SSF88723">
    <property type="entry name" value="PIN domain-like"/>
    <property type="match status" value="1"/>
</dbReference>
<accession>A0A0D2I2N7</accession>
<keyword evidence="11 16" id="KW-0239">DNA-directed DNA polymerase</keyword>
<comment type="catalytic activity">
    <reaction evidence="14 16">
        <text>DNA(n) + a 2'-deoxyribonucleoside 5'-triphosphate = DNA(n+1) + diphosphate</text>
        <dbReference type="Rhea" id="RHEA:22508"/>
        <dbReference type="Rhea" id="RHEA-COMP:17339"/>
        <dbReference type="Rhea" id="RHEA-COMP:17340"/>
        <dbReference type="ChEBI" id="CHEBI:33019"/>
        <dbReference type="ChEBI" id="CHEBI:61560"/>
        <dbReference type="ChEBI" id="CHEBI:173112"/>
        <dbReference type="EC" id="2.7.7.7"/>
    </reaction>
</comment>
<dbReference type="InterPro" id="IPR001098">
    <property type="entry name" value="DNA-dir_DNA_pol_A_palm_dom"/>
</dbReference>
<evidence type="ECO:0000256" key="14">
    <source>
        <dbReference type="ARBA" id="ARBA00049244"/>
    </source>
</evidence>
<dbReference type="InterPro" id="IPR008918">
    <property type="entry name" value="HhH2"/>
</dbReference>
<feature type="domain" description="3'-5' exonuclease" evidence="17">
    <location>
        <begin position="306"/>
        <end position="490"/>
    </location>
</feature>
<dbReference type="FunFam" id="1.10.150.20:FF:000002">
    <property type="entry name" value="DNA polymerase I"/>
    <property type="match status" value="1"/>
</dbReference>
<evidence type="ECO:0000256" key="3">
    <source>
        <dbReference type="ARBA" id="ARBA00020311"/>
    </source>
</evidence>
<proteinExistence type="inferred from homology"/>
<keyword evidence="8 16" id="KW-0227">DNA damage</keyword>
<dbReference type="EC" id="2.7.7.7" evidence="2 15"/>
<evidence type="ECO:0000256" key="15">
    <source>
        <dbReference type="NCBIfam" id="TIGR00593"/>
    </source>
</evidence>
<dbReference type="FunFam" id="1.10.150.20:FF:000003">
    <property type="entry name" value="DNA polymerase I"/>
    <property type="match status" value="1"/>
</dbReference>
<organism evidence="20 21">
    <name type="scientific">candidate division TM6 bacterium JCVI TM6SC1</name>
    <dbReference type="NCBI Taxonomy" id="1306947"/>
    <lineage>
        <taxon>Bacteria</taxon>
        <taxon>Candidatus Babelota</taxon>
        <taxon>Vermiphilus</taxon>
    </lineage>
</organism>
<dbReference type="InterPro" id="IPR002421">
    <property type="entry name" value="5-3_exonuclease"/>
</dbReference>
<dbReference type="CDD" id="cd06139">
    <property type="entry name" value="DNA_polA_I_Ecoli_like_exo"/>
    <property type="match status" value="1"/>
</dbReference>
<dbReference type="GO" id="GO:0008408">
    <property type="term" value="F:3'-5' exonuclease activity"/>
    <property type="evidence" value="ECO:0007669"/>
    <property type="project" value="UniProtKB-UniRule"/>
</dbReference>
<dbReference type="InterPro" id="IPR020046">
    <property type="entry name" value="5-3_exonucl_a-hlix_arch_N"/>
</dbReference>
<protein>
    <recommendedName>
        <fullName evidence="3 15">DNA polymerase I</fullName>
        <ecNumber evidence="2 15">2.7.7.7</ecNumber>
    </recommendedName>
</protein>
<name>A0A0D2I2N7_9BACT</name>
<dbReference type="PANTHER" id="PTHR10133:SF27">
    <property type="entry name" value="DNA POLYMERASE NU"/>
    <property type="match status" value="1"/>
</dbReference>
<dbReference type="GO" id="GO:0008409">
    <property type="term" value="F:5'-3' exonuclease activity"/>
    <property type="evidence" value="ECO:0007669"/>
    <property type="project" value="UniProtKB-UniRule"/>
</dbReference>
<feature type="domain" description="5'-3' exonuclease" evidence="18">
    <location>
        <begin position="5"/>
        <end position="261"/>
    </location>
</feature>
<keyword evidence="12 16" id="KW-0238">DNA-binding</keyword>
<dbReference type="InterPro" id="IPR012337">
    <property type="entry name" value="RNaseH-like_sf"/>
</dbReference>
<evidence type="ECO:0000259" key="19">
    <source>
        <dbReference type="SMART" id="SM00482"/>
    </source>
</evidence>